<dbReference type="EMBL" id="QZDT01000052">
    <property type="protein sequence ID" value="NBJ94838.1"/>
    <property type="molecule type" value="Genomic_DNA"/>
</dbReference>
<evidence type="ECO:0000313" key="2">
    <source>
        <dbReference type="Proteomes" id="UP001154420"/>
    </source>
</evidence>
<keyword evidence="2" id="KW-1185">Reference proteome</keyword>
<dbReference type="Proteomes" id="UP001154420">
    <property type="component" value="Unassembled WGS sequence"/>
</dbReference>
<dbReference type="RefSeq" id="WP_160561834.1">
    <property type="nucleotide sequence ID" value="NZ_QZDT01000052.1"/>
</dbReference>
<proteinExistence type="predicted"/>
<name>A0A9X5GTA2_9FIRM</name>
<organism evidence="1 2">
    <name type="scientific">Parablautia muri</name>
    <dbReference type="NCBI Taxonomy" id="2320879"/>
    <lineage>
        <taxon>Bacteria</taxon>
        <taxon>Bacillati</taxon>
        <taxon>Bacillota</taxon>
        <taxon>Clostridia</taxon>
        <taxon>Lachnospirales</taxon>
        <taxon>Lachnospiraceae</taxon>
        <taxon>Parablautia</taxon>
    </lineage>
</organism>
<evidence type="ECO:0000313" key="1">
    <source>
        <dbReference type="EMBL" id="NBJ94838.1"/>
    </source>
</evidence>
<sequence length="326" mass="36766">MDTEIKNAVSATDQDAQYDDKAKRLLGNKIILAHILVKTVDEFRGMNPKDVVSYIEGEPFISVVPVEPGLTNIEKIPSNDSKLSKDSSENGQRIVGMNTENAEINEGLVRFDIIFYVRMKDGISQVIVNVEAQKDEPSGYHILNRAVFYVSRLVSSQKERDFVKTNYNDIRRVFSIWVCMGMDESSVAYVHLAKDDLLGSYPWKGGLDLLNIVLIGISNELPEHDEKYELHRLLSTLLSAELTVDEKLGIIKTEYSIPVDEKLRKDMSAMCNLSQGIRENATDNAITGVIMNMHRDGYSSEQIARIVEKTIEEVEAVIRKREPILA</sequence>
<dbReference type="OrthoDB" id="1663583at2"/>
<evidence type="ECO:0008006" key="3">
    <source>
        <dbReference type="Google" id="ProtNLM"/>
    </source>
</evidence>
<comment type="caution">
    <text evidence="1">The sequence shown here is derived from an EMBL/GenBank/DDBJ whole genome shotgun (WGS) entry which is preliminary data.</text>
</comment>
<accession>A0A9X5GTA2</accession>
<reference evidence="1" key="1">
    <citation type="submission" date="2018-09" db="EMBL/GenBank/DDBJ databases">
        <title>Murine metabolic-syndrome-specific gut microbial biobank.</title>
        <authorList>
            <person name="Liu C."/>
        </authorList>
    </citation>
    <scope>NUCLEOTIDE SEQUENCE</scope>
    <source>
        <strain evidence="1">D42-62</strain>
    </source>
</reference>
<protein>
    <recommendedName>
        <fullName evidence="3">PD-(D/E)XK nuclease family transposase</fullName>
    </recommendedName>
</protein>
<dbReference type="AlphaFoldDB" id="A0A9X5GTA2"/>
<gene>
    <name evidence="1" type="ORF">D5281_20240</name>
</gene>